<evidence type="ECO:0000256" key="1">
    <source>
        <dbReference type="ARBA" id="ARBA00004613"/>
    </source>
</evidence>
<dbReference type="GO" id="GO:0008009">
    <property type="term" value="F:chemokine activity"/>
    <property type="evidence" value="ECO:0007669"/>
    <property type="project" value="InterPro"/>
</dbReference>
<dbReference type="InterPro" id="IPR033899">
    <property type="entry name" value="CXC_Chemokine_domain"/>
</dbReference>
<accession>A0A851YCD9</accession>
<evidence type="ECO:0000259" key="5">
    <source>
        <dbReference type="SMART" id="SM00199"/>
    </source>
</evidence>
<evidence type="ECO:0000313" key="6">
    <source>
        <dbReference type="EMBL" id="NXD74292.1"/>
    </source>
</evidence>
<comment type="subcellular location">
    <subcellularLocation>
        <location evidence="1">Secreted</location>
    </subcellularLocation>
</comment>
<dbReference type="InterPro" id="IPR036048">
    <property type="entry name" value="Interleukin_8-like_sf"/>
</dbReference>
<comment type="similarity">
    <text evidence="2">Belongs to the intercrine alpha (chemokine CxC) family.</text>
</comment>
<dbReference type="SUPFAM" id="SSF54117">
    <property type="entry name" value="Interleukin 8-like chemokines"/>
    <property type="match status" value="1"/>
</dbReference>
<gene>
    <name evidence="6" type="primary">Cxcl8_4</name>
    <name evidence="6" type="ORF">EOLROS_R05393</name>
</gene>
<dbReference type="CDD" id="cd00273">
    <property type="entry name" value="Chemokine_CXC"/>
    <property type="match status" value="1"/>
</dbReference>
<dbReference type="InterPro" id="IPR001811">
    <property type="entry name" value="Chemokine_IL8-like_dom"/>
</dbReference>
<dbReference type="InterPro" id="IPR001089">
    <property type="entry name" value="Chemokine_CXC"/>
</dbReference>
<dbReference type="PRINTS" id="PR00437">
    <property type="entry name" value="SMALLCYTKCXC"/>
</dbReference>
<dbReference type="SMART" id="SM00199">
    <property type="entry name" value="SCY"/>
    <property type="match status" value="1"/>
</dbReference>
<keyword evidence="3" id="KW-0202">Cytokine</keyword>
<evidence type="ECO:0000256" key="4">
    <source>
        <dbReference type="ARBA" id="ARBA00022525"/>
    </source>
</evidence>
<evidence type="ECO:0000313" key="7">
    <source>
        <dbReference type="Proteomes" id="UP000637704"/>
    </source>
</evidence>
<evidence type="ECO:0000256" key="2">
    <source>
        <dbReference type="ARBA" id="ARBA00010665"/>
    </source>
</evidence>
<dbReference type="PANTHER" id="PTHR12015:SF198">
    <property type="entry name" value="PLATELET BASIC PROTEIN"/>
    <property type="match status" value="1"/>
</dbReference>
<dbReference type="Pfam" id="PF00048">
    <property type="entry name" value="IL8"/>
    <property type="match status" value="1"/>
</dbReference>
<dbReference type="GO" id="GO:0006955">
    <property type="term" value="P:immune response"/>
    <property type="evidence" value="ECO:0007669"/>
    <property type="project" value="InterPro"/>
</dbReference>
<dbReference type="EMBL" id="WBNI01004865">
    <property type="protein sequence ID" value="NXD74292.1"/>
    <property type="molecule type" value="Genomic_DNA"/>
</dbReference>
<feature type="domain" description="Chemokine interleukin-8-like" evidence="5">
    <location>
        <begin position="32"/>
        <end position="93"/>
    </location>
</feature>
<dbReference type="InterPro" id="IPR039809">
    <property type="entry name" value="Chemokine_b/g/d"/>
</dbReference>
<dbReference type="Proteomes" id="UP000637704">
    <property type="component" value="Unassembled WGS sequence"/>
</dbReference>
<feature type="non-terminal residue" evidence="6">
    <location>
        <position position="96"/>
    </location>
</feature>
<dbReference type="GO" id="GO:0005615">
    <property type="term" value="C:extracellular space"/>
    <property type="evidence" value="ECO:0007669"/>
    <property type="project" value="UniProtKB-KW"/>
</dbReference>
<name>A0A851YCD9_EOLRO</name>
<dbReference type="AlphaFoldDB" id="A0A851YCD9"/>
<sequence length="96" mass="10741">FTSQEQEMMFIYLPIACFCSTGKALAKTEGRSFQCLCDSTHSKFIPPKAIQNVRLNQRGPHCQNVEIIATLRSGRPVCLEPSASWVRLTVKAILAR</sequence>
<proteinExistence type="inferred from homology"/>
<organism evidence="6 7">
    <name type="scientific">Eolophus roseicapilla</name>
    <name type="common">Galah cockatoo</name>
    <name type="synonym">Cacatua roseicapilla</name>
    <dbReference type="NCBI Taxonomy" id="176039"/>
    <lineage>
        <taxon>Eukaryota</taxon>
        <taxon>Metazoa</taxon>
        <taxon>Chordata</taxon>
        <taxon>Craniata</taxon>
        <taxon>Vertebrata</taxon>
        <taxon>Euteleostomi</taxon>
        <taxon>Archelosauria</taxon>
        <taxon>Archosauria</taxon>
        <taxon>Dinosauria</taxon>
        <taxon>Saurischia</taxon>
        <taxon>Theropoda</taxon>
        <taxon>Coelurosauria</taxon>
        <taxon>Aves</taxon>
        <taxon>Neognathae</taxon>
        <taxon>Neoaves</taxon>
        <taxon>Telluraves</taxon>
        <taxon>Australaves</taxon>
        <taxon>Psittaciformes</taxon>
        <taxon>Cacatuidae</taxon>
        <taxon>Eolophus</taxon>
    </lineage>
</organism>
<dbReference type="FunFam" id="2.40.50.40:FF:000004">
    <property type="entry name" value="C-X-C motif chemokine"/>
    <property type="match status" value="1"/>
</dbReference>
<comment type="caution">
    <text evidence="6">The sequence shown here is derived from an EMBL/GenBank/DDBJ whole genome shotgun (WGS) entry which is preliminary data.</text>
</comment>
<dbReference type="GO" id="GO:0006952">
    <property type="term" value="P:defense response"/>
    <property type="evidence" value="ECO:0007669"/>
    <property type="project" value="InterPro"/>
</dbReference>
<feature type="non-terminal residue" evidence="6">
    <location>
        <position position="1"/>
    </location>
</feature>
<keyword evidence="4" id="KW-0964">Secreted</keyword>
<evidence type="ECO:0000256" key="3">
    <source>
        <dbReference type="ARBA" id="ARBA00022514"/>
    </source>
</evidence>
<protein>
    <submittedName>
        <fullName evidence="6">IL8 protein</fullName>
    </submittedName>
</protein>
<dbReference type="Gene3D" id="2.40.50.40">
    <property type="match status" value="1"/>
</dbReference>
<reference evidence="6" key="1">
    <citation type="submission" date="2019-09" db="EMBL/GenBank/DDBJ databases">
        <title>Bird 10,000 Genomes (B10K) Project - Family phase.</title>
        <authorList>
            <person name="Zhang G."/>
        </authorList>
    </citation>
    <scope>NUCLEOTIDE SEQUENCE</scope>
    <source>
        <strain evidence="6">B10K-DU-025-06</strain>
        <tissue evidence="6">Mixed tissue sample</tissue>
    </source>
</reference>
<keyword evidence="7" id="KW-1185">Reference proteome</keyword>
<dbReference type="PANTHER" id="PTHR12015">
    <property type="entry name" value="SMALL INDUCIBLE CYTOKINE A"/>
    <property type="match status" value="1"/>
</dbReference>